<gene>
    <name evidence="1" type="ORF">SMRZ_LOCUS24134</name>
</gene>
<proteinExistence type="predicted"/>
<evidence type="ECO:0000313" key="1">
    <source>
        <dbReference type="EMBL" id="VDP50055.1"/>
    </source>
</evidence>
<name>A0A183N759_9TREM</name>
<keyword evidence="2" id="KW-1185">Reference proteome</keyword>
<organism evidence="1 2">
    <name type="scientific">Schistosoma margrebowiei</name>
    <dbReference type="NCBI Taxonomy" id="48269"/>
    <lineage>
        <taxon>Eukaryota</taxon>
        <taxon>Metazoa</taxon>
        <taxon>Spiralia</taxon>
        <taxon>Lophotrochozoa</taxon>
        <taxon>Platyhelminthes</taxon>
        <taxon>Trematoda</taxon>
        <taxon>Digenea</taxon>
        <taxon>Strigeidida</taxon>
        <taxon>Schistosomatoidea</taxon>
        <taxon>Schistosomatidae</taxon>
        <taxon>Schistosoma</taxon>
    </lineage>
</organism>
<reference evidence="1 2" key="1">
    <citation type="submission" date="2018-11" db="EMBL/GenBank/DDBJ databases">
        <authorList>
            <consortium name="Pathogen Informatics"/>
        </authorList>
    </citation>
    <scope>NUCLEOTIDE SEQUENCE [LARGE SCALE GENOMIC DNA]</scope>
    <source>
        <strain evidence="1 2">Zambia</strain>
    </source>
</reference>
<evidence type="ECO:0000313" key="2">
    <source>
        <dbReference type="Proteomes" id="UP000277204"/>
    </source>
</evidence>
<dbReference type="Proteomes" id="UP000277204">
    <property type="component" value="Unassembled WGS sequence"/>
</dbReference>
<sequence length="121" mass="13084">MVSGSTVLFLFGTVIVVFLILGLEPEGSVLTFFLRGKGILILTAFLRVVALELSTRLWTSNGKLGNIGLVTSLDILWLSDVTTDVTGKLAFFVGISEYWRTSDRVAASVDPAADASWFVVI</sequence>
<protein>
    <submittedName>
        <fullName evidence="1">Uncharacterized protein</fullName>
    </submittedName>
</protein>
<dbReference type="EMBL" id="UZAI01020175">
    <property type="protein sequence ID" value="VDP50055.1"/>
    <property type="molecule type" value="Genomic_DNA"/>
</dbReference>
<accession>A0A183N759</accession>
<dbReference type="AlphaFoldDB" id="A0A183N759"/>